<feature type="compositionally biased region" description="Low complexity" evidence="1">
    <location>
        <begin position="267"/>
        <end position="279"/>
    </location>
</feature>
<proteinExistence type="predicted"/>
<feature type="region of interest" description="Disordered" evidence="1">
    <location>
        <begin position="180"/>
        <end position="202"/>
    </location>
</feature>
<protein>
    <submittedName>
        <fullName evidence="2">Uncharacterized protein</fullName>
    </submittedName>
</protein>
<evidence type="ECO:0000256" key="1">
    <source>
        <dbReference type="SAM" id="MobiDB-lite"/>
    </source>
</evidence>
<gene>
    <name evidence="2" type="ORF">TBRA_LOCUS2401</name>
</gene>
<organism evidence="2 3">
    <name type="scientific">Trichogramma brassicae</name>
    <dbReference type="NCBI Taxonomy" id="86971"/>
    <lineage>
        <taxon>Eukaryota</taxon>
        <taxon>Metazoa</taxon>
        <taxon>Ecdysozoa</taxon>
        <taxon>Arthropoda</taxon>
        <taxon>Hexapoda</taxon>
        <taxon>Insecta</taxon>
        <taxon>Pterygota</taxon>
        <taxon>Neoptera</taxon>
        <taxon>Endopterygota</taxon>
        <taxon>Hymenoptera</taxon>
        <taxon>Apocrita</taxon>
        <taxon>Proctotrupomorpha</taxon>
        <taxon>Chalcidoidea</taxon>
        <taxon>Trichogrammatidae</taxon>
        <taxon>Trichogramma</taxon>
    </lineage>
</organism>
<dbReference type="EMBL" id="CADCXV010000470">
    <property type="protein sequence ID" value="CAB0030399.1"/>
    <property type="molecule type" value="Genomic_DNA"/>
</dbReference>
<dbReference type="AlphaFoldDB" id="A0A6H5HYQ8"/>
<reference evidence="2 3" key="1">
    <citation type="submission" date="2020-02" db="EMBL/GenBank/DDBJ databases">
        <authorList>
            <person name="Ferguson B K."/>
        </authorList>
    </citation>
    <scope>NUCLEOTIDE SEQUENCE [LARGE SCALE GENOMIC DNA]</scope>
</reference>
<sequence>MTNSCSKGLQCGKRKVGAALPDGEMNNVNRRKKLEEKTLEKVLRRQALLACRGISWNNTPYGDSIPAAQLGVWCVRASVCRVDATNIRAGNSADPHNAACGEIGGTAHVCSRMLDHTRPLSKSSEPLDNHRGTRRCRIVRLRFLASTVDPASERDGIPGAPSCGSSTKRIVEASLMPRNDPVHLSEGVRSGSQTRDGSGLEGLIQGLAGYGAGRRRKPCGPSCRDFSFLSHDEPLQHLQMTMECTEVVPPRRRNVGGLDGALPPRPSSKGKSGPPATSPLEVSGREEERPCHRTPGPHAPRTGRCRKQQPPAVSGRRPSRCEKDQAGIGAVGPPPGEEVRAGLQPPRDIGRQSPALRPDSL</sequence>
<evidence type="ECO:0000313" key="2">
    <source>
        <dbReference type="EMBL" id="CAB0030399.1"/>
    </source>
</evidence>
<keyword evidence="3" id="KW-1185">Reference proteome</keyword>
<dbReference type="Proteomes" id="UP000479190">
    <property type="component" value="Unassembled WGS sequence"/>
</dbReference>
<evidence type="ECO:0000313" key="3">
    <source>
        <dbReference type="Proteomes" id="UP000479190"/>
    </source>
</evidence>
<accession>A0A6H5HYQ8</accession>
<feature type="region of interest" description="Disordered" evidence="1">
    <location>
        <begin position="251"/>
        <end position="361"/>
    </location>
</feature>
<name>A0A6H5HYQ8_9HYME</name>